<gene>
    <name evidence="1" type="ORF">RBSH_02217</name>
</gene>
<dbReference type="Proteomes" id="UP000007993">
    <property type="component" value="Unassembled WGS sequence"/>
</dbReference>
<sequence length="47" mass="5490">MAFQGRRSENPMRERGIPQIPAAHFLKLHFCSRFCWPTANIHPNVLN</sequence>
<organism evidence="1 2">
    <name type="scientific">Rhodopirellula baltica SH28</name>
    <dbReference type="NCBI Taxonomy" id="993517"/>
    <lineage>
        <taxon>Bacteria</taxon>
        <taxon>Pseudomonadati</taxon>
        <taxon>Planctomycetota</taxon>
        <taxon>Planctomycetia</taxon>
        <taxon>Pirellulales</taxon>
        <taxon>Pirellulaceae</taxon>
        <taxon>Rhodopirellula</taxon>
    </lineage>
</organism>
<evidence type="ECO:0000313" key="1">
    <source>
        <dbReference type="EMBL" id="EKK02583.1"/>
    </source>
</evidence>
<accession>K5DJG1</accession>
<protein>
    <submittedName>
        <fullName evidence="1">Uncharacterized protein</fullName>
    </submittedName>
</protein>
<dbReference type="AlphaFoldDB" id="K5DJG1"/>
<name>K5DJG1_RHOBT</name>
<reference evidence="1 2" key="1">
    <citation type="journal article" date="2013" name="Mar. Genomics">
        <title>Expression of sulfatases in Rhodopirellula baltica and the diversity of sulfatases in the genus Rhodopirellula.</title>
        <authorList>
            <person name="Wegner C.E."/>
            <person name="Richter-Heitmann T."/>
            <person name="Klindworth A."/>
            <person name="Klockow C."/>
            <person name="Richter M."/>
            <person name="Achstetter T."/>
            <person name="Glockner F.O."/>
            <person name="Harder J."/>
        </authorList>
    </citation>
    <scope>NUCLEOTIDE SEQUENCE [LARGE SCALE GENOMIC DNA]</scope>
    <source>
        <strain evidence="1 2">SH28</strain>
    </source>
</reference>
<dbReference type="EMBL" id="AMCW01000055">
    <property type="protein sequence ID" value="EKK02583.1"/>
    <property type="molecule type" value="Genomic_DNA"/>
</dbReference>
<proteinExistence type="predicted"/>
<comment type="caution">
    <text evidence="1">The sequence shown here is derived from an EMBL/GenBank/DDBJ whole genome shotgun (WGS) entry which is preliminary data.</text>
</comment>
<dbReference type="PATRIC" id="fig|993517.3.peg.2403"/>
<evidence type="ECO:0000313" key="2">
    <source>
        <dbReference type="Proteomes" id="UP000007993"/>
    </source>
</evidence>